<dbReference type="SUPFAM" id="SSF52518">
    <property type="entry name" value="Thiamin diphosphate-binding fold (THDP-binding)"/>
    <property type="match status" value="2"/>
</dbReference>
<keyword evidence="8" id="KW-1185">Reference proteome</keyword>
<reference evidence="8" key="1">
    <citation type="journal article" date="2019" name="Int. J. Syst. Evol. Microbiol.">
        <title>The Global Catalogue of Microorganisms (GCM) 10K type strain sequencing project: providing services to taxonomists for standard genome sequencing and annotation.</title>
        <authorList>
            <consortium name="The Broad Institute Genomics Platform"/>
            <consortium name="The Broad Institute Genome Sequencing Center for Infectious Disease"/>
            <person name="Wu L."/>
            <person name="Ma J."/>
        </authorList>
    </citation>
    <scope>NUCLEOTIDE SEQUENCE [LARGE SCALE GENOMIC DNA]</scope>
    <source>
        <strain evidence="8">CGMCC 1.10698</strain>
    </source>
</reference>
<dbReference type="CDD" id="cd07035">
    <property type="entry name" value="TPP_PYR_POX_like"/>
    <property type="match status" value="1"/>
</dbReference>
<gene>
    <name evidence="7" type="ORF">ACFOW9_11615</name>
</gene>
<dbReference type="Pfam" id="PF00205">
    <property type="entry name" value="TPP_enzyme_M"/>
    <property type="match status" value="1"/>
</dbReference>
<evidence type="ECO:0000256" key="1">
    <source>
        <dbReference type="ARBA" id="ARBA00007812"/>
    </source>
</evidence>
<dbReference type="SUPFAM" id="SSF52467">
    <property type="entry name" value="DHS-like NAD/FAD-binding domain"/>
    <property type="match status" value="1"/>
</dbReference>
<evidence type="ECO:0000259" key="4">
    <source>
        <dbReference type="Pfam" id="PF00205"/>
    </source>
</evidence>
<dbReference type="RefSeq" id="WP_230067070.1">
    <property type="nucleotide sequence ID" value="NZ_BAABLL010000008.1"/>
</dbReference>
<comment type="similarity">
    <text evidence="1 3">Belongs to the TPP enzyme family.</text>
</comment>
<dbReference type="InterPro" id="IPR011766">
    <property type="entry name" value="TPP_enzyme_TPP-bd"/>
</dbReference>
<dbReference type="InterPro" id="IPR012000">
    <property type="entry name" value="Thiamin_PyroP_enz_cen_dom"/>
</dbReference>
<keyword evidence="2 3" id="KW-0786">Thiamine pyrophosphate</keyword>
<evidence type="ECO:0000256" key="2">
    <source>
        <dbReference type="ARBA" id="ARBA00023052"/>
    </source>
</evidence>
<evidence type="ECO:0000256" key="3">
    <source>
        <dbReference type="RuleBase" id="RU362132"/>
    </source>
</evidence>
<proteinExistence type="inferred from homology"/>
<dbReference type="Pfam" id="PF02776">
    <property type="entry name" value="TPP_enzyme_N"/>
    <property type="match status" value="1"/>
</dbReference>
<feature type="domain" description="Thiamine pyrophosphate enzyme N-terminal TPP-binding" evidence="6">
    <location>
        <begin position="3"/>
        <end position="105"/>
    </location>
</feature>
<evidence type="ECO:0000259" key="5">
    <source>
        <dbReference type="Pfam" id="PF02775"/>
    </source>
</evidence>
<evidence type="ECO:0000259" key="6">
    <source>
        <dbReference type="Pfam" id="PF02776"/>
    </source>
</evidence>
<dbReference type="CDD" id="cd00568">
    <property type="entry name" value="TPP_enzymes"/>
    <property type="match status" value="1"/>
</dbReference>
<dbReference type="EMBL" id="JBHSCQ010000017">
    <property type="protein sequence ID" value="MFC4266250.1"/>
    <property type="molecule type" value="Genomic_DNA"/>
</dbReference>
<dbReference type="InterPro" id="IPR029061">
    <property type="entry name" value="THDP-binding"/>
</dbReference>
<comment type="caution">
    <text evidence="7">The sequence shown here is derived from an EMBL/GenBank/DDBJ whole genome shotgun (WGS) entry which is preliminary data.</text>
</comment>
<dbReference type="Gene3D" id="3.40.50.970">
    <property type="match status" value="2"/>
</dbReference>
<dbReference type="Pfam" id="PF02775">
    <property type="entry name" value="TPP_enzyme_C"/>
    <property type="match status" value="1"/>
</dbReference>
<protein>
    <submittedName>
        <fullName evidence="7">Thiamine pyrophosphate-binding protein</fullName>
    </submittedName>
</protein>
<dbReference type="PANTHER" id="PTHR18968:SF13">
    <property type="entry name" value="ACETOLACTATE SYNTHASE CATALYTIC SUBUNIT, MITOCHONDRIAL"/>
    <property type="match status" value="1"/>
</dbReference>
<feature type="domain" description="Thiamine pyrophosphate enzyme central" evidence="4">
    <location>
        <begin position="185"/>
        <end position="317"/>
    </location>
</feature>
<sequence>MTTVSARIADVLSFHTSHIFGVMGNGNAYFLDAAASTSLTFTPVRHEAAAVSAADAHYRVCSRLAVATTTYGAGFSNAITALAESVQARTPLVLVTGDAPTSGKRPWDIDQAGIASSVGAPTFVVGADNAGHITRLALTHALTERTAVVLAIPYDLATAEITEGDLTPEHPLNIPVAALPHAATLDRAAALLTGAQRPLVLAGRGAALSGAGAALRDLADRIGALNAGSVLGCELMPGRHGDLGVAGGFSSEESAALMAEADVVLVAGASLNQFTMRFGDLFNAAATIIQVDLSPTPTNPRVDIHLCADARATGEALLARVPQAPANTGWRDRLGDRLTAVFDREQGSEFAPDGRLDPRALSGALDAVLPQDRVIVQDGGHFIGWAPMFWKTSGPQRMNLVGTAYQSIGLGLASAVGAGVAAPAATVVLATGDGGFLMALADLESMIRTVRSGIIIVFNDAAYGAEVHQYGTLGLAQEPMLIPEVNFAAMAAAMGAASSVVQSHQDLDALRHWVKDGAHGVFLADCRISRSVVAPYMAEIQAAAKKGRAVKSASGN</sequence>
<accession>A0ABV8R1L8</accession>
<organism evidence="7 8">
    <name type="scientific">Arthrobacter cryoconiti</name>
    <dbReference type="NCBI Taxonomy" id="748907"/>
    <lineage>
        <taxon>Bacteria</taxon>
        <taxon>Bacillati</taxon>
        <taxon>Actinomycetota</taxon>
        <taxon>Actinomycetes</taxon>
        <taxon>Micrococcales</taxon>
        <taxon>Micrococcaceae</taxon>
        <taxon>Arthrobacter</taxon>
    </lineage>
</organism>
<dbReference type="InterPro" id="IPR029035">
    <property type="entry name" value="DHS-like_NAD/FAD-binding_dom"/>
</dbReference>
<name>A0ABV8R1L8_9MICC</name>
<evidence type="ECO:0000313" key="8">
    <source>
        <dbReference type="Proteomes" id="UP001595773"/>
    </source>
</evidence>
<dbReference type="Gene3D" id="3.40.50.1220">
    <property type="entry name" value="TPP-binding domain"/>
    <property type="match status" value="1"/>
</dbReference>
<dbReference type="Proteomes" id="UP001595773">
    <property type="component" value="Unassembled WGS sequence"/>
</dbReference>
<dbReference type="InterPro" id="IPR045229">
    <property type="entry name" value="TPP_enz"/>
</dbReference>
<feature type="domain" description="Thiamine pyrophosphate enzyme TPP-binding" evidence="5">
    <location>
        <begin position="379"/>
        <end position="510"/>
    </location>
</feature>
<dbReference type="PANTHER" id="PTHR18968">
    <property type="entry name" value="THIAMINE PYROPHOSPHATE ENZYMES"/>
    <property type="match status" value="1"/>
</dbReference>
<dbReference type="InterPro" id="IPR012001">
    <property type="entry name" value="Thiamin_PyroP_enz_TPP-bd_dom"/>
</dbReference>
<evidence type="ECO:0000313" key="7">
    <source>
        <dbReference type="EMBL" id="MFC4266250.1"/>
    </source>
</evidence>